<feature type="domain" description="DUF7601" evidence="3">
    <location>
        <begin position="2736"/>
        <end position="2837"/>
    </location>
</feature>
<evidence type="ECO:0000259" key="3">
    <source>
        <dbReference type="Pfam" id="PF24547"/>
    </source>
</evidence>
<dbReference type="Proteomes" id="UP000610862">
    <property type="component" value="Unassembled WGS sequence"/>
</dbReference>
<dbReference type="InterPro" id="IPR055382">
    <property type="entry name" value="DUF7601"/>
</dbReference>
<keyword evidence="1" id="KW-0472">Membrane</keyword>
<dbReference type="Gene3D" id="2.60.40.1140">
    <property type="entry name" value="Collagen-binding surface protein Cna, B-type domain"/>
    <property type="match status" value="5"/>
</dbReference>
<feature type="transmembrane region" description="Helical" evidence="1">
    <location>
        <begin position="2853"/>
        <end position="2873"/>
    </location>
</feature>
<dbReference type="Pfam" id="PF24547">
    <property type="entry name" value="DUF7601"/>
    <property type="match status" value="1"/>
</dbReference>
<evidence type="ECO:0000313" key="5">
    <source>
        <dbReference type="Proteomes" id="UP000610862"/>
    </source>
</evidence>
<feature type="domain" description="CNA-B" evidence="2">
    <location>
        <begin position="2450"/>
        <end position="2495"/>
    </location>
</feature>
<feature type="transmembrane region" description="Helical" evidence="1">
    <location>
        <begin position="12"/>
        <end position="30"/>
    </location>
</feature>
<feature type="domain" description="CNA-B" evidence="2">
    <location>
        <begin position="2643"/>
        <end position="2733"/>
    </location>
</feature>
<evidence type="ECO:0000313" key="4">
    <source>
        <dbReference type="EMBL" id="MBC8567913.1"/>
    </source>
</evidence>
<gene>
    <name evidence="4" type="ORF">H8692_03920</name>
</gene>
<dbReference type="CDD" id="cd00222">
    <property type="entry name" value="CollagenBindB"/>
    <property type="match status" value="2"/>
</dbReference>
<dbReference type="InterPro" id="IPR008454">
    <property type="entry name" value="Collagen-bd_Cna-like_B-typ_dom"/>
</dbReference>
<evidence type="ECO:0000256" key="1">
    <source>
        <dbReference type="SAM" id="Phobius"/>
    </source>
</evidence>
<dbReference type="SUPFAM" id="SSF49478">
    <property type="entry name" value="Cna protein B-type domain"/>
    <property type="match status" value="3"/>
</dbReference>
<name>A0A926E670_9FIRM</name>
<evidence type="ECO:0000259" key="2">
    <source>
        <dbReference type="Pfam" id="PF05738"/>
    </source>
</evidence>
<dbReference type="Pfam" id="PF05738">
    <property type="entry name" value="Cna_B"/>
    <property type="match status" value="3"/>
</dbReference>
<proteinExistence type="predicted"/>
<dbReference type="RefSeq" id="WP_187525026.1">
    <property type="nucleotide sequence ID" value="NZ_JACRTA010000001.1"/>
</dbReference>
<feature type="domain" description="CNA-B" evidence="2">
    <location>
        <begin position="2531"/>
        <end position="2636"/>
    </location>
</feature>
<keyword evidence="1" id="KW-1133">Transmembrane helix</keyword>
<dbReference type="EMBL" id="JACRTA010000001">
    <property type="protein sequence ID" value="MBC8567913.1"/>
    <property type="molecule type" value="Genomic_DNA"/>
</dbReference>
<accession>A0A926E670</accession>
<comment type="caution">
    <text evidence="4">The sequence shown here is derived from an EMBL/GenBank/DDBJ whole genome shotgun (WGS) entry which is preliminary data.</text>
</comment>
<keyword evidence="5" id="KW-1185">Reference proteome</keyword>
<sequence>MNRNAKVKKRTVSFLMAVILIVTMMPFSLLEASAENKDKTAENNTAVSVKWETDKDDKESKDKNTVSLKASLNKQQEDVTSAEVKIKLKKEDLKFLNSFKDEKGNFEQTLQAEDKDDDIPVLLEISESGEAFIKFIIDKENAELKKDILFSVPEDISPEKGTHEIKITEEDITVDTYKGEDTADAIIEREGGSFTLEWDIKSGEEDKENKNKEKNDAVLSKVSPKGIEPEITILEREKNNIDHVIYWSDNNDEESIRPGTDKYKADYPASLKFTVKDGDNIVTSGVLDEENMEKLGMDSVPKPDVRTEDGKRQYTYRVNANTLPTKIRETYNYGPDDKETKEYDISWEIQPSEVDGYHLVNVTEENKEDYNSVGDNLGWYYMLDTSFEVKIAIRWGNRIGSDADLRAAIDAALNSHMAEKFYFEINYGDNYKSYSLRQLIDWGLLEDNRDEIVLTNISETATLTVKNLWKYNLDNSRMSYDMVEGNNNIKPTGKLDIGDDGTALQKYKDDYFTISYDNSQAPNVGDVTDKVYNGGSIWLTLTGEKDYEAEKVWLDDTKTHDRDDRPDGEFQLWRYRDGESYSTAAAVRDDEGNIITVKLDKNKDQQDISFDGLEKYDKEGCEYIYVLREYLEGSNASAYEQIFGSVKRDKDTGDITVTDTIYNGETGKYDNPKSFNGKRTDDNANDDFLYNGGTLSNKIKGNVKVEAVKTWKAAAFQTQFEDVDVELTLQSREKGSNDKWIEAKDEEGKVIKKKIDDFQLEYLTRSLSLEVPEHDMVGQELEYRWIETGVYQADGDNLIKQVSADGSKQVFELQQIAEGKEKTVKYESVSEFDEETGNSVITNSIANEVDYNIVKKWYDSHGDETNAPKDAKVKFTLYRSAGSSGLGDEIGEVTLDGTEDKEKVLVNKELGIYAKETTPWNLTIYDLDEYDSEGRQYSYFIYENDLYKGYVAEYDVTKDDDGNYFATVINAPGEENWIFVQKYWIDDSNVMDRKPVTIGVYEKGTNKRIGEATLQNGIWNDFVGIGKLDPDDVYIIEEEIGNKDTGVVDVKSKHPEEALKNGPTLYNGKNYDKCTKVAYQTEPKESGYKYEATYGEETIDGQTVYTVSNRRIGDIDLTVTKQWLDGDGEKREDLKKAAEKSDLTLAMKLIFDDGMPKSDEETISVPDDYKITYNDVNTGDTVDVGNPGGPVDIKDNSGKNNASAIQSIRFDEKTSLYYFHQLPKYDKEGKVVNYRAEEVWLDKNGKEVSRKDLKEDYEEVYDIWKEYSSSTGEETYTVGDYHTDDQQKYTIKNKLSYTKNILWHKSWRDEHAYESGTRPDIYLDIYQVKHKEDGSTETSVYQKKYKWEYNEDFDDTGIDNPEDYSDKTKHWHATLSGLPKYDNYGYEIKYYAVENTEIQISDFDYMPAQYYHTNDNGTIDQDGYIGSEEDITEENVQKYGSYVIDIGNVTRQKGEVKYALSEGGTFVNYLYSDITIQGQKIWSSLPSGYKSINLPVVTFELYQKNTSENDDPDSIGDPVSTITISDWADILNKGSYLFKILYKGENTVKVERDGSGNIKDITASGPAGVPEDEWEPLPTYNDRGQKYHYTLVEKSIKWDEDVETNADPSDVFKGFTGADILDGYIADNNYDSIKGALAIKKYLELPMKDDDTPEAYPAVTFELTRTYVDNNGDETSSEVVERKTWSSEEVKKAYEDQSKGIVNKIKALISRQDLDDVGTEQDPLEKLITFENLDIYAPNGSEYKYSVREVKENLGGYTTWAIEGDRTSVEVKQNGTETDIISPADGLQITENKNDGRGGTEKDVAVTATFANAQDKDRETVILQGNKNWRDYSNIFHERPENIDDYITVYRGADSQPGQSNSIAYTQISKDIYDITWEKGDWSTSDKWVYKVEGNKVNELEKYAPNGMPWKYRIKETLPDGSVYTRSPAEVNQKKADVDEITMNDLTNSIQVSIPYTKKWVDEDGKELTNDYLDADVTVGFELQAIELNENGSPKGDWESASKYFKDNLTEEAYNKVFQNGNYKFTAEKTGRISDTSVWKTAYFSNLPSFIKDKNSAEKKMGYRVAETGITYNGKTQTVNVTEVKDHENTRYEYKFSDGIFSTYTPGGKGYYSSYDGKTTDRNIYNKLETTDLKVSKLWKDDAENIYGTRTDTDRENQDWQVSFIIQKSTDNGHTWENVKVHKQDIKQDLTVTLYGQNSDDSSEATISGLPVTDENGKTYEYAAKELKHDYEPDDGIDNSEIITGEPDNNIYNNAYEVSYDSAVSATNQMKYVKVYAEKDWNISAVKKSVTLELKYKGTDGKWKSFRNPAKVTLDGQKDKNVSNTSIMASRGAALYDTTDLPYYEYGEWKAVWENIPEVMPGSLLNADGKTEYKVVETVPGGYILEKEAQSTIKIPNDGEYFLFTFENNEKTSLEVTKAWYGIASEDWEDIAVGLWRTTGKIGDENSEKVMTDNTGVQKTTTLTKAGEWKGTFSNLPKYSQKGELYTYYARELTIGGEPVEDFNYYIVNTDQNGNNDTYSTKIANIGRMDISGTKTWKDNSNKYETRPDDIELTLYRSIKDGEEEVVDIHTLTKEGAVLSWTDKASDQWKYEYKGLLKTDDEGNQYSYRVEEKLAESKIEGDQYKVSQNQYDLINTLTGTVEIPVTKIWKDRDDKYHYRPDSVTVAVYGNDKEVARKEISGDGDEWSYTFENLDEYDKDGKRIEYRIEELDVPDDYDVSVSGDKDDGFIVENKRHGRLSVSKTVKGNAGDTEKPFHFTIELDENITGLYGEIEFTEGKAEVTLKDGESKTASGLPADIEYTVTEKEANTDGYSTTSEGASGVIQAGDEMNADFINSKDTTITKDTKTGDDMNFGGPTILMTMSLIGITAALLMRRKRRN</sequence>
<protein>
    <submittedName>
        <fullName evidence="4">Cna B-type domain-containing protein</fullName>
    </submittedName>
</protein>
<reference evidence="4" key="1">
    <citation type="submission" date="2020-08" db="EMBL/GenBank/DDBJ databases">
        <title>Genome public.</title>
        <authorList>
            <person name="Liu C."/>
            <person name="Sun Q."/>
        </authorList>
    </citation>
    <scope>NUCLEOTIDE SEQUENCE</scope>
    <source>
        <strain evidence="4">NSJ-24</strain>
    </source>
</reference>
<organism evidence="4 5">
    <name type="scientific">Lentihominibacter hominis</name>
    <dbReference type="NCBI Taxonomy" id="2763645"/>
    <lineage>
        <taxon>Bacteria</taxon>
        <taxon>Bacillati</taxon>
        <taxon>Bacillota</taxon>
        <taxon>Clostridia</taxon>
        <taxon>Peptostreptococcales</taxon>
        <taxon>Anaerovoracaceae</taxon>
        <taxon>Lentihominibacter</taxon>
    </lineage>
</organism>
<keyword evidence="1" id="KW-0812">Transmembrane</keyword>